<dbReference type="OMA" id="QERCVDT"/>
<dbReference type="InterPro" id="IPR014044">
    <property type="entry name" value="CAP_dom"/>
</dbReference>
<sequence>MRSESTVSIFAVLRDQDKGLEMQRTGVLRATLLVLLLATPALCQKPKTKRPPAVLSNLSFFNLTGRPLLPGELNTGDGETSMTPRDIQRTVDRHNEHRKNRKASDMQHMTWDATLATMAQRWAERCVFEHGFGENISPYESVGQNLWLRPGDPNKPISGVIATDDWHDEIKYYYYDSGACSDVCGHYTQVVWAETDKIGCGLAYCGYISGYRDAWNFVCNYGPAGNFYGQKPYNLGDVCTDCPTNSPFCFNGLCRLCNIDEPGCSCLITCQNCGKLNRNRCQCECPNGFHGAQCAGEEGELETNESSVFLDDMILVSEARDPGFTCDPNQPGPPDVNPTPDFLCNTAFDSVAMINGELNVVKGKRYWRFDRQGKLISEPSGELLRNYHSLVKKGVKALYQIGTLGSNQDTITLIRGKKVWRFNGNRQRLRGWPLNLYNDIGIREKISAAVHDERYGITYLIAAKTSDVYEYDEEGAQLVQDRPSGINAVFGGLPTKITSAFRHGGSFFFLRGKKVFEVNQNSMSVVGNPVFFAERFLGC</sequence>
<dbReference type="InterPro" id="IPR035940">
    <property type="entry name" value="CAP_sf"/>
</dbReference>
<dbReference type="Gene3D" id="3.40.33.10">
    <property type="entry name" value="CAP"/>
    <property type="match status" value="1"/>
</dbReference>
<dbReference type="InterPro" id="IPR036375">
    <property type="entry name" value="Hemopexin-like_dom_sf"/>
</dbReference>
<dbReference type="PROSITE" id="PS01009">
    <property type="entry name" value="CRISP_1"/>
    <property type="match status" value="1"/>
</dbReference>
<organism evidence="2 3">
    <name type="scientific">Patiria miniata</name>
    <name type="common">Bat star</name>
    <name type="synonym">Asterina miniata</name>
    <dbReference type="NCBI Taxonomy" id="46514"/>
    <lineage>
        <taxon>Eukaryota</taxon>
        <taxon>Metazoa</taxon>
        <taxon>Echinodermata</taxon>
        <taxon>Eleutherozoa</taxon>
        <taxon>Asterozoa</taxon>
        <taxon>Asteroidea</taxon>
        <taxon>Valvatacea</taxon>
        <taxon>Valvatida</taxon>
        <taxon>Asterinidae</taxon>
        <taxon>Patiria</taxon>
    </lineage>
</organism>
<evidence type="ECO:0000313" key="3">
    <source>
        <dbReference type="Proteomes" id="UP000887568"/>
    </source>
</evidence>
<name>A0A914APL6_PATMI</name>
<dbReference type="SUPFAM" id="SSF55797">
    <property type="entry name" value="PR-1-like"/>
    <property type="match status" value="1"/>
</dbReference>
<dbReference type="SMART" id="SM00198">
    <property type="entry name" value="SCP"/>
    <property type="match status" value="1"/>
</dbReference>
<dbReference type="SMART" id="SM00120">
    <property type="entry name" value="HX"/>
    <property type="match status" value="4"/>
</dbReference>
<dbReference type="PRINTS" id="PR00837">
    <property type="entry name" value="V5TPXLIKE"/>
</dbReference>
<dbReference type="EnsemblMetazoa" id="XM_038209764.1">
    <property type="protein sequence ID" value="XP_038065692.1"/>
    <property type="gene ID" value="LOC119735827"/>
</dbReference>
<dbReference type="InterPro" id="IPR018487">
    <property type="entry name" value="Hemopexin-like_repeat"/>
</dbReference>
<dbReference type="PANTHER" id="PTHR10334">
    <property type="entry name" value="CYSTEINE-RICH SECRETORY PROTEIN-RELATED"/>
    <property type="match status" value="1"/>
</dbReference>
<dbReference type="Proteomes" id="UP000887568">
    <property type="component" value="Unplaced"/>
</dbReference>
<dbReference type="InterPro" id="IPR018244">
    <property type="entry name" value="Allrgn_V5/Tpx1_CS"/>
</dbReference>
<evidence type="ECO:0000259" key="1">
    <source>
        <dbReference type="SMART" id="SM00198"/>
    </source>
</evidence>
<dbReference type="GO" id="GO:0005576">
    <property type="term" value="C:extracellular region"/>
    <property type="evidence" value="ECO:0007669"/>
    <property type="project" value="InterPro"/>
</dbReference>
<feature type="domain" description="SCP" evidence="1">
    <location>
        <begin position="85"/>
        <end position="229"/>
    </location>
</feature>
<dbReference type="OrthoDB" id="43654at2759"/>
<proteinExistence type="predicted"/>
<reference evidence="2" key="1">
    <citation type="submission" date="2022-11" db="UniProtKB">
        <authorList>
            <consortium name="EnsemblMetazoa"/>
        </authorList>
    </citation>
    <scope>IDENTIFICATION</scope>
</reference>
<dbReference type="AlphaFoldDB" id="A0A914APL6"/>
<dbReference type="RefSeq" id="XP_038065692.1">
    <property type="nucleotide sequence ID" value="XM_038209764.1"/>
</dbReference>
<dbReference type="Gene3D" id="2.110.10.10">
    <property type="entry name" value="Hemopexin-like domain"/>
    <property type="match status" value="1"/>
</dbReference>
<evidence type="ECO:0000313" key="2">
    <source>
        <dbReference type="EnsemblMetazoa" id="XP_038065692.1"/>
    </source>
</evidence>
<dbReference type="SUPFAM" id="SSF50923">
    <property type="entry name" value="Hemopexin-like domain"/>
    <property type="match status" value="1"/>
</dbReference>
<dbReference type="GeneID" id="119735827"/>
<dbReference type="InterPro" id="IPR001283">
    <property type="entry name" value="CRISP-related"/>
</dbReference>
<dbReference type="Pfam" id="PF00188">
    <property type="entry name" value="CAP"/>
    <property type="match status" value="1"/>
</dbReference>
<accession>A0A914APL6</accession>
<keyword evidence="3" id="KW-1185">Reference proteome</keyword>
<protein>
    <recommendedName>
        <fullName evidence="1">SCP domain-containing protein</fullName>
    </recommendedName>
</protein>